<dbReference type="Pfam" id="PF03687">
    <property type="entry name" value="UPF0164"/>
    <property type="match status" value="1"/>
</dbReference>
<evidence type="ECO:0000313" key="5">
    <source>
        <dbReference type="Proteomes" id="UP000587760"/>
    </source>
</evidence>
<feature type="signal peptide" evidence="3">
    <location>
        <begin position="1"/>
        <end position="19"/>
    </location>
</feature>
<gene>
    <name evidence="4" type="ORF">HNR50_000801</name>
</gene>
<dbReference type="RefSeq" id="WP_184744081.1">
    <property type="nucleotide sequence ID" value="NZ_JACHGJ010000001.1"/>
</dbReference>
<evidence type="ECO:0000256" key="2">
    <source>
        <dbReference type="PROSITE-ProRule" id="PRU00339"/>
    </source>
</evidence>
<evidence type="ECO:0000256" key="1">
    <source>
        <dbReference type="ARBA" id="ARBA00005846"/>
    </source>
</evidence>
<sequence length="416" mass="46261">MKYKALALSLLLFSGVLLYSQNFEDYYSSWSSMFGIDPNSGTNSFLILLVPSGGKHEGMATAYTAIAIDSGFIDSNPAASSLLDVTELSFLHNNWINDVNIESVIFTTRLGNLGLGFAGKMMYLPFTGVNDWGDRYSNDYSGDYAAGYYWETVGTANVSYNILKNFYFDGISFGGSFKAAYRNVPFSIAQNQSAVAIMGDAGIMTRFNFLKPYYSRDKNFSLGLSVKNVGAEFIENPDPLPTRFSAGLAYSPFRPLTMAFDFNLPFNIDGTDAEAPYFAVGMDLTLTNFLSLQSGVLLKSGLPRFTIGTAVETAKVDFVINYTLDLTTQFSQPDRISLELRLNMGDYGRKERAEQAEILYVEGLKIYAEGRYQEAIKKWEACLELDPLFSPAKEMIDTAMSSFELQQEIQKRQSAE</sequence>
<accession>A0A841R8W9</accession>
<proteinExistence type="inferred from homology"/>
<protein>
    <recommendedName>
        <fullName evidence="6">Tetratricopeptide repeat protein</fullName>
    </recommendedName>
</protein>
<comment type="similarity">
    <text evidence="1">Belongs to the UPF0164 family.</text>
</comment>
<evidence type="ECO:0000313" key="4">
    <source>
        <dbReference type="EMBL" id="MBB6479168.1"/>
    </source>
</evidence>
<organism evidence="4 5">
    <name type="scientific">Spirochaeta isovalerica</name>
    <dbReference type="NCBI Taxonomy" id="150"/>
    <lineage>
        <taxon>Bacteria</taxon>
        <taxon>Pseudomonadati</taxon>
        <taxon>Spirochaetota</taxon>
        <taxon>Spirochaetia</taxon>
        <taxon>Spirochaetales</taxon>
        <taxon>Spirochaetaceae</taxon>
        <taxon>Spirochaeta</taxon>
    </lineage>
</organism>
<dbReference type="AlphaFoldDB" id="A0A841R8W9"/>
<dbReference type="Gene3D" id="1.25.40.10">
    <property type="entry name" value="Tetratricopeptide repeat domain"/>
    <property type="match status" value="1"/>
</dbReference>
<reference evidence="4 5" key="1">
    <citation type="submission" date="2020-08" db="EMBL/GenBank/DDBJ databases">
        <title>Genomic Encyclopedia of Type Strains, Phase IV (KMG-IV): sequencing the most valuable type-strain genomes for metagenomic binning, comparative biology and taxonomic classification.</title>
        <authorList>
            <person name="Goeker M."/>
        </authorList>
    </citation>
    <scope>NUCLEOTIDE SEQUENCE [LARGE SCALE GENOMIC DNA]</scope>
    <source>
        <strain evidence="4 5">DSM 2461</strain>
    </source>
</reference>
<feature type="chain" id="PRO_5032961938" description="Tetratricopeptide repeat protein" evidence="3">
    <location>
        <begin position="20"/>
        <end position="416"/>
    </location>
</feature>
<dbReference type="InterPro" id="IPR011990">
    <property type="entry name" value="TPR-like_helical_dom_sf"/>
</dbReference>
<comment type="caution">
    <text evidence="4">The sequence shown here is derived from an EMBL/GenBank/DDBJ whole genome shotgun (WGS) entry which is preliminary data.</text>
</comment>
<dbReference type="InterPro" id="IPR005362">
    <property type="entry name" value="UPF0164"/>
</dbReference>
<keyword evidence="2" id="KW-0802">TPR repeat</keyword>
<feature type="repeat" description="TPR" evidence="2">
    <location>
        <begin position="356"/>
        <end position="389"/>
    </location>
</feature>
<evidence type="ECO:0000256" key="3">
    <source>
        <dbReference type="SAM" id="SignalP"/>
    </source>
</evidence>
<keyword evidence="3" id="KW-0732">Signal</keyword>
<name>A0A841R8W9_9SPIO</name>
<dbReference type="Proteomes" id="UP000587760">
    <property type="component" value="Unassembled WGS sequence"/>
</dbReference>
<dbReference type="SUPFAM" id="SSF48452">
    <property type="entry name" value="TPR-like"/>
    <property type="match status" value="1"/>
</dbReference>
<evidence type="ECO:0008006" key="6">
    <source>
        <dbReference type="Google" id="ProtNLM"/>
    </source>
</evidence>
<dbReference type="EMBL" id="JACHGJ010000001">
    <property type="protein sequence ID" value="MBB6479168.1"/>
    <property type="molecule type" value="Genomic_DNA"/>
</dbReference>
<dbReference type="PROSITE" id="PS50005">
    <property type="entry name" value="TPR"/>
    <property type="match status" value="1"/>
</dbReference>
<keyword evidence="5" id="KW-1185">Reference proteome</keyword>
<dbReference type="InterPro" id="IPR019734">
    <property type="entry name" value="TPR_rpt"/>
</dbReference>